<evidence type="ECO:0000256" key="2">
    <source>
        <dbReference type="ARBA" id="ARBA00004496"/>
    </source>
</evidence>
<dbReference type="PANTHER" id="PTHR15975:SF0">
    <property type="entry name" value="CCR4-NOT TRANSCRIPTION COMPLEX SUBUNIT 11"/>
    <property type="match status" value="1"/>
</dbReference>
<reference evidence="10" key="1">
    <citation type="submission" date="2022-07" db="EMBL/GenBank/DDBJ databases">
        <authorList>
            <person name="Macas J."/>
            <person name="Novak P."/>
            <person name="Neumann P."/>
        </authorList>
    </citation>
    <scope>NUCLEOTIDE SEQUENCE</scope>
</reference>
<evidence type="ECO:0000256" key="6">
    <source>
        <dbReference type="ARBA" id="ARBA00023015"/>
    </source>
</evidence>
<gene>
    <name evidence="10" type="ORF">CEPIT_LOCUS3647</name>
    <name evidence="11" type="ORF">CEPIT_LOCUS40325</name>
</gene>
<evidence type="ECO:0000256" key="8">
    <source>
        <dbReference type="ARBA" id="ARBA00023163"/>
    </source>
</evidence>
<protein>
    <recommendedName>
        <fullName evidence="4">CCR4-NOT transcription complex subunit 11</fullName>
    </recommendedName>
</protein>
<comment type="caution">
    <text evidence="10">The sequence shown here is derived from an EMBL/GenBank/DDBJ whole genome shotgun (WGS) entry which is preliminary data.</text>
</comment>
<keyword evidence="9" id="KW-0539">Nucleus</keyword>
<keyword evidence="6" id="KW-0805">Transcription regulation</keyword>
<dbReference type="InterPro" id="IPR019312">
    <property type="entry name" value="CNOT11"/>
</dbReference>
<dbReference type="GO" id="GO:0031047">
    <property type="term" value="P:regulatory ncRNA-mediated gene silencing"/>
    <property type="evidence" value="ECO:0007669"/>
    <property type="project" value="UniProtKB-KW"/>
</dbReference>
<organism evidence="10 12">
    <name type="scientific">Cuscuta epithymum</name>
    <dbReference type="NCBI Taxonomy" id="186058"/>
    <lineage>
        <taxon>Eukaryota</taxon>
        <taxon>Viridiplantae</taxon>
        <taxon>Streptophyta</taxon>
        <taxon>Embryophyta</taxon>
        <taxon>Tracheophyta</taxon>
        <taxon>Spermatophyta</taxon>
        <taxon>Magnoliopsida</taxon>
        <taxon>eudicotyledons</taxon>
        <taxon>Gunneridae</taxon>
        <taxon>Pentapetalae</taxon>
        <taxon>asterids</taxon>
        <taxon>lamiids</taxon>
        <taxon>Solanales</taxon>
        <taxon>Convolvulaceae</taxon>
        <taxon>Cuscuteae</taxon>
        <taxon>Cuscuta</taxon>
        <taxon>Cuscuta subgen. Cuscuta</taxon>
    </lineage>
</organism>
<dbReference type="GO" id="GO:0030014">
    <property type="term" value="C:CCR4-NOT complex"/>
    <property type="evidence" value="ECO:0007669"/>
    <property type="project" value="InterPro"/>
</dbReference>
<evidence type="ECO:0000256" key="1">
    <source>
        <dbReference type="ARBA" id="ARBA00004123"/>
    </source>
</evidence>
<sequence length="183" mass="21058">MVKKEDSVVLLKLLKLGEVEGKSFESIVEEEFRSEFELIRYHKACYTLASILELKVLNPSKRLVAFAIIRQAFSYPKFSSNPFMPFLINAACDEEADKCERAFILHLLGCATIKEQSYLQAATSSLTTYVLKKSFQEFMRSCDPSKYDFPTIEGLRKKLKVNDSPERFSSLFDKNSEKRNSRP</sequence>
<evidence type="ECO:0000256" key="9">
    <source>
        <dbReference type="ARBA" id="ARBA00023242"/>
    </source>
</evidence>
<dbReference type="EMBL" id="CAMAPF010001045">
    <property type="protein sequence ID" value="CAH9142991.1"/>
    <property type="molecule type" value="Genomic_DNA"/>
</dbReference>
<evidence type="ECO:0000313" key="11">
    <source>
        <dbReference type="EMBL" id="CAH9142991.1"/>
    </source>
</evidence>
<evidence type="ECO:0000256" key="5">
    <source>
        <dbReference type="ARBA" id="ARBA00022490"/>
    </source>
</evidence>
<evidence type="ECO:0000313" key="12">
    <source>
        <dbReference type="Proteomes" id="UP001152523"/>
    </source>
</evidence>
<dbReference type="AlphaFoldDB" id="A0AAV0CB83"/>
<comment type="subcellular location">
    <subcellularLocation>
        <location evidence="2">Cytoplasm</location>
    </subcellularLocation>
    <subcellularLocation>
        <location evidence="1">Nucleus</location>
    </subcellularLocation>
</comment>
<evidence type="ECO:0000256" key="3">
    <source>
        <dbReference type="ARBA" id="ARBA00008030"/>
    </source>
</evidence>
<dbReference type="EMBL" id="CAMAPF010000018">
    <property type="protein sequence ID" value="CAH9070898.1"/>
    <property type="molecule type" value="Genomic_DNA"/>
</dbReference>
<keyword evidence="8" id="KW-0804">Transcription</keyword>
<accession>A0AAV0CB83</accession>
<dbReference type="GO" id="GO:0005634">
    <property type="term" value="C:nucleus"/>
    <property type="evidence" value="ECO:0007669"/>
    <property type="project" value="UniProtKB-SubCell"/>
</dbReference>
<dbReference type="PANTHER" id="PTHR15975">
    <property type="entry name" value="CCR4-NOT TRANSCRIPTION COMPLEX SUBUNIT 11"/>
    <property type="match status" value="1"/>
</dbReference>
<comment type="similarity">
    <text evidence="3">Belongs to the CNOT11 family.</text>
</comment>
<keyword evidence="7" id="KW-0943">RNA-mediated gene silencing</keyword>
<evidence type="ECO:0000256" key="4">
    <source>
        <dbReference type="ARBA" id="ARBA00014872"/>
    </source>
</evidence>
<evidence type="ECO:0000256" key="7">
    <source>
        <dbReference type="ARBA" id="ARBA00023158"/>
    </source>
</evidence>
<keyword evidence="5" id="KW-0963">Cytoplasm</keyword>
<keyword evidence="12" id="KW-1185">Reference proteome</keyword>
<dbReference type="GO" id="GO:0005737">
    <property type="term" value="C:cytoplasm"/>
    <property type="evidence" value="ECO:0007669"/>
    <property type="project" value="UniProtKB-SubCell"/>
</dbReference>
<evidence type="ECO:0000313" key="10">
    <source>
        <dbReference type="EMBL" id="CAH9070898.1"/>
    </source>
</evidence>
<dbReference type="Proteomes" id="UP001152523">
    <property type="component" value="Unassembled WGS sequence"/>
</dbReference>
<proteinExistence type="inferred from homology"/>
<name>A0AAV0CB83_9ASTE</name>